<dbReference type="AlphaFoldDB" id="A0A067N7L4"/>
<protein>
    <recommendedName>
        <fullName evidence="5">Secreted peptide</fullName>
    </recommendedName>
</protein>
<reference evidence="4" key="1">
    <citation type="journal article" date="2014" name="Proc. Natl. Acad. Sci. U.S.A.">
        <title>Extensive sampling of basidiomycete genomes demonstrates inadequacy of the white-rot/brown-rot paradigm for wood decay fungi.</title>
        <authorList>
            <person name="Riley R."/>
            <person name="Salamov A.A."/>
            <person name="Brown D.W."/>
            <person name="Nagy L.G."/>
            <person name="Floudas D."/>
            <person name="Held B.W."/>
            <person name="Levasseur A."/>
            <person name="Lombard V."/>
            <person name="Morin E."/>
            <person name="Otillar R."/>
            <person name="Lindquist E.A."/>
            <person name="Sun H."/>
            <person name="LaButti K.M."/>
            <person name="Schmutz J."/>
            <person name="Jabbour D."/>
            <person name="Luo H."/>
            <person name="Baker S.E."/>
            <person name="Pisabarro A.G."/>
            <person name="Walton J.D."/>
            <person name="Blanchette R.A."/>
            <person name="Henrissat B."/>
            <person name="Martin F."/>
            <person name="Cullen D."/>
            <person name="Hibbett D.S."/>
            <person name="Grigoriev I.V."/>
        </authorList>
    </citation>
    <scope>NUCLEOTIDE SEQUENCE [LARGE SCALE GENOMIC DNA]</scope>
    <source>
        <strain evidence="4">FD-172 SS1</strain>
    </source>
</reference>
<keyword evidence="1" id="KW-0812">Transmembrane</keyword>
<dbReference type="EMBL" id="KL198018">
    <property type="protein sequence ID" value="KDQ19761.1"/>
    <property type="molecule type" value="Genomic_DNA"/>
</dbReference>
<organism evidence="3 4">
    <name type="scientific">Botryobasidium botryosum (strain FD-172 SS1)</name>
    <dbReference type="NCBI Taxonomy" id="930990"/>
    <lineage>
        <taxon>Eukaryota</taxon>
        <taxon>Fungi</taxon>
        <taxon>Dikarya</taxon>
        <taxon>Basidiomycota</taxon>
        <taxon>Agaricomycotina</taxon>
        <taxon>Agaricomycetes</taxon>
        <taxon>Cantharellales</taxon>
        <taxon>Botryobasidiaceae</taxon>
        <taxon>Botryobasidium</taxon>
    </lineage>
</organism>
<name>A0A067N7L4_BOTB1</name>
<gene>
    <name evidence="3" type="ORF">BOTBODRAFT_376472</name>
</gene>
<feature type="transmembrane region" description="Helical" evidence="1">
    <location>
        <begin position="42"/>
        <end position="63"/>
    </location>
</feature>
<dbReference type="Proteomes" id="UP000027195">
    <property type="component" value="Unassembled WGS sequence"/>
</dbReference>
<keyword evidence="2" id="KW-0732">Signal</keyword>
<keyword evidence="1" id="KW-1133">Transmembrane helix</keyword>
<dbReference type="HOGENOM" id="CLU_2399389_0_0_1"/>
<keyword evidence="1" id="KW-0472">Membrane</keyword>
<dbReference type="InParanoid" id="A0A067N7L4"/>
<accession>A0A067N7L4</accession>
<feature type="signal peptide" evidence="2">
    <location>
        <begin position="1"/>
        <end position="21"/>
    </location>
</feature>
<feature type="chain" id="PRO_5001641902" description="Secreted peptide" evidence="2">
    <location>
        <begin position="22"/>
        <end position="93"/>
    </location>
</feature>
<keyword evidence="4" id="KW-1185">Reference proteome</keyword>
<proteinExistence type="predicted"/>
<evidence type="ECO:0000313" key="3">
    <source>
        <dbReference type="EMBL" id="KDQ19761.1"/>
    </source>
</evidence>
<sequence>MCAPPLLFCVAFLSTIWSCNSCRSIARVFVRRSEPSRIVRAKVLYLISLTNLCFPVFSCVFFTQMRGVHSPTRASYILEKLAAHLLSMLTYQN</sequence>
<evidence type="ECO:0008006" key="5">
    <source>
        <dbReference type="Google" id="ProtNLM"/>
    </source>
</evidence>
<evidence type="ECO:0000256" key="1">
    <source>
        <dbReference type="SAM" id="Phobius"/>
    </source>
</evidence>
<evidence type="ECO:0000313" key="4">
    <source>
        <dbReference type="Proteomes" id="UP000027195"/>
    </source>
</evidence>
<evidence type="ECO:0000256" key="2">
    <source>
        <dbReference type="SAM" id="SignalP"/>
    </source>
</evidence>